<dbReference type="KEGG" id="bbrx:BRETT_002561"/>
<accession>A0A8H6BR23</accession>
<dbReference type="PANTHER" id="PTHR12375">
    <property type="entry name" value="RNA-BINDING PROTEIN LUC7-RELATED"/>
    <property type="match status" value="1"/>
</dbReference>
<dbReference type="Proteomes" id="UP000568158">
    <property type="component" value="Unassembled WGS sequence"/>
</dbReference>
<dbReference type="EMBL" id="JABCYN010000004">
    <property type="protein sequence ID" value="KAF6016091.1"/>
    <property type="molecule type" value="Genomic_DNA"/>
</dbReference>
<reference evidence="3 5" key="1">
    <citation type="journal article" date="2020" name="Appl. Microbiol. Biotechnol.">
        <title>Targeted gene deletion in Brettanomyces bruxellensis with an expression-free CRISPR-Cas9 system.</title>
        <authorList>
            <person name="Varela C."/>
            <person name="Bartel C."/>
            <person name="Onetto C."/>
            <person name="Borneman A."/>
        </authorList>
    </citation>
    <scope>NUCLEOTIDE SEQUENCE [LARGE SCALE GENOMIC DNA]</scope>
    <source>
        <strain evidence="3 5">AWRI1613</strain>
    </source>
</reference>
<dbReference type="OrthoDB" id="153872at2759"/>
<dbReference type="Proteomes" id="UP000663131">
    <property type="component" value="Chromosome 9"/>
</dbReference>
<evidence type="ECO:0000256" key="2">
    <source>
        <dbReference type="SAM" id="Coils"/>
    </source>
</evidence>
<dbReference type="GO" id="GO:0006376">
    <property type="term" value="P:mRNA splice site recognition"/>
    <property type="evidence" value="ECO:0007669"/>
    <property type="project" value="InterPro"/>
</dbReference>
<evidence type="ECO:0000313" key="4">
    <source>
        <dbReference type="EMBL" id="QOU22382.1"/>
    </source>
</evidence>
<name>A0A8H6BR23_DEKBR</name>
<evidence type="ECO:0000313" key="3">
    <source>
        <dbReference type="EMBL" id="KAF6016091.1"/>
    </source>
</evidence>
<evidence type="ECO:0000313" key="5">
    <source>
        <dbReference type="Proteomes" id="UP000568158"/>
    </source>
</evidence>
<organism evidence="3 5">
    <name type="scientific">Dekkera bruxellensis</name>
    <name type="common">Brettanomyces custersii</name>
    <dbReference type="NCBI Taxonomy" id="5007"/>
    <lineage>
        <taxon>Eukaryota</taxon>
        <taxon>Fungi</taxon>
        <taxon>Dikarya</taxon>
        <taxon>Ascomycota</taxon>
        <taxon>Saccharomycotina</taxon>
        <taxon>Pichiomycetes</taxon>
        <taxon>Pichiales</taxon>
        <taxon>Pichiaceae</taxon>
        <taxon>Brettanomyces</taxon>
    </lineage>
</organism>
<comment type="similarity">
    <text evidence="1">Belongs to the Luc7 family.</text>
</comment>
<gene>
    <name evidence="4" type="ORF">BRETT_002561</name>
    <name evidence="3" type="ORF">HII12_000365</name>
</gene>
<evidence type="ECO:0000256" key="1">
    <source>
        <dbReference type="ARBA" id="ARBA00005655"/>
    </source>
</evidence>
<dbReference type="GO" id="GO:0003729">
    <property type="term" value="F:mRNA binding"/>
    <property type="evidence" value="ECO:0007669"/>
    <property type="project" value="InterPro"/>
</dbReference>
<reference evidence="4" key="2">
    <citation type="submission" date="2020-10" db="EMBL/GenBank/DDBJ databases">
        <authorList>
            <person name="Palmer J.M."/>
        </authorList>
    </citation>
    <scope>NUCLEOTIDE SEQUENCE</scope>
    <source>
        <strain evidence="4">UCD 2041</strain>
    </source>
</reference>
<dbReference type="EMBL" id="CP063137">
    <property type="protein sequence ID" value="QOU22382.1"/>
    <property type="molecule type" value="Genomic_DNA"/>
</dbReference>
<dbReference type="RefSeq" id="XP_041138875.1">
    <property type="nucleotide sequence ID" value="XM_041281084.1"/>
</dbReference>
<dbReference type="InterPro" id="IPR004882">
    <property type="entry name" value="Luc7-rel"/>
</dbReference>
<reference evidence="4" key="3">
    <citation type="journal article" name="BMC Genomics">
        <title>New genome assemblies reveal patterns of domestication and adaptation across Brettanomyces (Dekkera) species.</title>
        <authorList>
            <person name="Roach M.J."/>
            <person name="Borneman A.R."/>
        </authorList>
    </citation>
    <scope>NUCLEOTIDE SEQUENCE</scope>
    <source>
        <strain evidence="4">UCD 2041</strain>
    </source>
</reference>
<dbReference type="GO" id="GO:0005685">
    <property type="term" value="C:U1 snRNP"/>
    <property type="evidence" value="ECO:0007669"/>
    <property type="project" value="InterPro"/>
</dbReference>
<proteinExistence type="inferred from homology"/>
<feature type="coiled-coil region" evidence="2">
    <location>
        <begin position="103"/>
        <end position="161"/>
    </location>
</feature>
<dbReference type="Pfam" id="PF03194">
    <property type="entry name" value="LUC7"/>
    <property type="match status" value="1"/>
</dbReference>
<dbReference type="GeneID" id="64574485"/>
<sequence length="252" mass="29372">MSSSYIQRLELEKLMSRDSLNHLPNTDNKHRNESRYSDPRVLNNSRICKSYLVGSCPYEMLRGTKENLGRCPRIHNKKYKIIYQAAKERGERMPRHDFELDYLRDLESFLDQCNRKAAQAEKRLQSTEEEKESVANITTQIDEYDTRIAVITQEIETLTDKGELEKAIDLAIKLKSYIFQRDKFATLYSTTLESMNQSAAQKLQICKVCGSFLSVLDNDKRLAYHFTGKLHLAYADMRATVDELKQKLRVKD</sequence>
<protein>
    <submittedName>
        <fullName evidence="3">Uncharacterized protein</fullName>
    </submittedName>
</protein>
<dbReference type="AlphaFoldDB" id="A0A8H6BR23"/>
<keyword evidence="2" id="KW-0175">Coiled coil</keyword>